<dbReference type="PANTHER" id="PTHR23176:SF129">
    <property type="entry name" value="RHO GTPASE ACTIVATING PROTEIN AT 16F, ISOFORM E-RELATED"/>
    <property type="match status" value="1"/>
</dbReference>
<evidence type="ECO:0000256" key="2">
    <source>
        <dbReference type="SAM" id="MobiDB-lite"/>
    </source>
</evidence>
<feature type="compositionally biased region" description="Pro residues" evidence="2">
    <location>
        <begin position="722"/>
        <end position="731"/>
    </location>
</feature>
<dbReference type="FunFam" id="1.10.555.10:FF:000066">
    <property type="entry name" value="Rho GTPase activator (Bem3), putative"/>
    <property type="match status" value="1"/>
</dbReference>
<dbReference type="InterPro" id="IPR050729">
    <property type="entry name" value="Rho-GAP"/>
</dbReference>
<feature type="compositionally biased region" description="Polar residues" evidence="2">
    <location>
        <begin position="186"/>
        <end position="200"/>
    </location>
</feature>
<dbReference type="InterPro" id="IPR000198">
    <property type="entry name" value="RhoGAP_dom"/>
</dbReference>
<dbReference type="STRING" id="1408163.A0A0F4YR01"/>
<dbReference type="InterPro" id="IPR011993">
    <property type="entry name" value="PH-like_dom_sf"/>
</dbReference>
<feature type="compositionally biased region" description="Low complexity" evidence="2">
    <location>
        <begin position="305"/>
        <end position="314"/>
    </location>
</feature>
<dbReference type="Proteomes" id="UP000053958">
    <property type="component" value="Unassembled WGS sequence"/>
</dbReference>
<feature type="region of interest" description="Disordered" evidence="2">
    <location>
        <begin position="1100"/>
        <end position="1220"/>
    </location>
</feature>
<accession>A0A0F4YR01</accession>
<dbReference type="Gene3D" id="1.10.555.10">
    <property type="entry name" value="Rho GTPase activation protein"/>
    <property type="match status" value="1"/>
</dbReference>
<feature type="compositionally biased region" description="Polar residues" evidence="2">
    <location>
        <begin position="773"/>
        <end position="790"/>
    </location>
</feature>
<dbReference type="GO" id="GO:0005938">
    <property type="term" value="C:cell cortex"/>
    <property type="evidence" value="ECO:0007669"/>
    <property type="project" value="UniProtKB-ARBA"/>
</dbReference>
<dbReference type="PROSITE" id="PS50238">
    <property type="entry name" value="RHOGAP"/>
    <property type="match status" value="1"/>
</dbReference>
<gene>
    <name evidence="5" type="ORF">T310_5336</name>
</gene>
<name>A0A0F4YR01_RASE3</name>
<dbReference type="Pfam" id="PF00620">
    <property type="entry name" value="RhoGAP"/>
    <property type="match status" value="1"/>
</dbReference>
<evidence type="ECO:0000256" key="1">
    <source>
        <dbReference type="ARBA" id="ARBA00022468"/>
    </source>
</evidence>
<dbReference type="Gene3D" id="3.30.1520.10">
    <property type="entry name" value="Phox-like domain"/>
    <property type="match status" value="1"/>
</dbReference>
<feature type="compositionally biased region" description="Polar residues" evidence="2">
    <location>
        <begin position="1033"/>
        <end position="1046"/>
    </location>
</feature>
<feature type="region of interest" description="Disordered" evidence="2">
    <location>
        <begin position="182"/>
        <end position="342"/>
    </location>
</feature>
<dbReference type="InterPro" id="IPR001849">
    <property type="entry name" value="PH_domain"/>
</dbReference>
<feature type="compositionally biased region" description="Polar residues" evidence="2">
    <location>
        <begin position="484"/>
        <end position="510"/>
    </location>
</feature>
<keyword evidence="1" id="KW-0343">GTPase activation</keyword>
<dbReference type="SUPFAM" id="SSF50729">
    <property type="entry name" value="PH domain-like"/>
    <property type="match status" value="1"/>
</dbReference>
<dbReference type="CDD" id="cd06093">
    <property type="entry name" value="PX_domain"/>
    <property type="match status" value="1"/>
</dbReference>
<feature type="compositionally biased region" description="Basic and acidic residues" evidence="2">
    <location>
        <begin position="654"/>
        <end position="663"/>
    </location>
</feature>
<dbReference type="SUPFAM" id="SSF48350">
    <property type="entry name" value="GTPase activation domain, GAP"/>
    <property type="match status" value="1"/>
</dbReference>
<dbReference type="PANTHER" id="PTHR23176">
    <property type="entry name" value="RHO/RAC/CDC GTPASE-ACTIVATING PROTEIN"/>
    <property type="match status" value="1"/>
</dbReference>
<dbReference type="InterPro" id="IPR008936">
    <property type="entry name" value="Rho_GTPase_activation_prot"/>
</dbReference>
<organism evidence="5 6">
    <name type="scientific">Rasamsonia emersonii (strain ATCC 16479 / CBS 393.64 / IMI 116815)</name>
    <dbReference type="NCBI Taxonomy" id="1408163"/>
    <lineage>
        <taxon>Eukaryota</taxon>
        <taxon>Fungi</taxon>
        <taxon>Dikarya</taxon>
        <taxon>Ascomycota</taxon>
        <taxon>Pezizomycotina</taxon>
        <taxon>Eurotiomycetes</taxon>
        <taxon>Eurotiomycetidae</taxon>
        <taxon>Eurotiales</taxon>
        <taxon>Trichocomaceae</taxon>
        <taxon>Rasamsonia</taxon>
    </lineage>
</organism>
<feature type="compositionally biased region" description="Polar residues" evidence="2">
    <location>
        <begin position="1506"/>
        <end position="1520"/>
    </location>
</feature>
<dbReference type="GO" id="GO:0005096">
    <property type="term" value="F:GTPase activator activity"/>
    <property type="evidence" value="ECO:0007669"/>
    <property type="project" value="UniProtKB-KW"/>
</dbReference>
<feature type="compositionally biased region" description="Polar residues" evidence="2">
    <location>
        <begin position="525"/>
        <end position="535"/>
    </location>
</feature>
<feature type="domain" description="PH" evidence="3">
    <location>
        <begin position="983"/>
        <end position="1098"/>
    </location>
</feature>
<feature type="compositionally biased region" description="Pro residues" evidence="2">
    <location>
        <begin position="571"/>
        <end position="582"/>
    </location>
</feature>
<feature type="region of interest" description="Disordered" evidence="2">
    <location>
        <begin position="1595"/>
        <end position="1618"/>
    </location>
</feature>
<dbReference type="EMBL" id="LASV01000243">
    <property type="protein sequence ID" value="KKA20659.1"/>
    <property type="molecule type" value="Genomic_DNA"/>
</dbReference>
<feature type="compositionally biased region" description="Basic and acidic residues" evidence="2">
    <location>
        <begin position="618"/>
        <end position="646"/>
    </location>
</feature>
<feature type="region of interest" description="Disordered" evidence="2">
    <location>
        <begin position="436"/>
        <end position="692"/>
    </location>
</feature>
<feature type="compositionally biased region" description="Polar residues" evidence="2">
    <location>
        <begin position="208"/>
        <end position="219"/>
    </location>
</feature>
<feature type="region of interest" description="Disordered" evidence="2">
    <location>
        <begin position="139"/>
        <end position="161"/>
    </location>
</feature>
<protein>
    <submittedName>
        <fullName evidence="5">Rho GTPase activator (Bem3)</fullName>
    </submittedName>
</protein>
<dbReference type="Pfam" id="PF00169">
    <property type="entry name" value="PH"/>
    <property type="match status" value="1"/>
</dbReference>
<feature type="region of interest" description="Disordered" evidence="2">
    <location>
        <begin position="1033"/>
        <end position="1054"/>
    </location>
</feature>
<sequence length="1618" mass="176282">MFLTELETTPFLLPLLLPTHSRSLAFARWASRPRLDSFWLSKAKRKLGPPEPQRLVPRRHVRVSAAAGVAAVSDLSCERCGARKRKTACSAYGVPCELRPRAVCEARLLKNIKLLQALPTRVPADAGCACPTRVLGHAMSQAPRQDKDARPLSPGPGLPLSLPTVREAAAVQAPLSGTLIPRDYLSQRSNGHPYRSSNAATAGARRFTPSSLHTSFRPTSSEKDTPESPLGHRSPDSAATGSPLERESQTERIARSSNSPVPLAGERQSPLSATEVIAKDSRDRQFEHGVGISKERIDGESNNMSETSGSTQPSGSPPSSPAQSLPSNVAERTGQRMMPRTSSIDSAISSISSASHSHKSSFDSNSITSADINNLIAAAGSAEAVIVHLLKDKHHAAAQNEQLWRLLEKQRALVLGLNKDLERALKDKERYRKKLKELQSQIPPLPAKASQPVEESFTKGSPSKDKSDTVHSAQSGVSHHDNVRSPQPESSVGPSEDASAQTNKGTTSSDIAGPPAPPRAETDPHSTSSVSTKQQPESREQSDKIESANPDRSRVPGEELHHMQDLQENMLPPPNRKPPPAPLNLGQAQHRGSPTDPISPHDSDSDYDDVQEVDDLTTVERGRRRTREDDDKEREAAAKREQEARSRSKKKMTKGTETDDTRGSSHQAVPAGLPSSPRKLVAQPPPHLTVGQFSAADSLAAVMNSGHSGSTSLGERIGLSPPMSPGLPVSPRPGDRPLGSPLPRQPREGSGVVASPPGSPKASLPGLPLSPRATKQTMPLSPKSTHTESATRPIPSIDASVKIDSPKSPSGFERTIYQGLVSDEYPGLLLPPNALPSIEVKVASSRLRPSRNSYLGGKASDEEPVFTLSIFSRSDRSELWRVEKVINALPQLDHQIRQLCDFSGKLPDRSIFSGHSPAKVDARREALNSYFETLLDTPMNESAALALCRFLSSDAIEPRDDETSLLKANGKATPELLRGPDGKPRKEGYLTKRGKNFGGWKARYFVLHGPELKYFESPGGPHLGTIKIRNAQIGKQSQSGQNQSPSRNDDDSDNQYRHAFLILEPKKKDSSALVRHVLCAESDEERDAWVDALLEYVETHSSEDEKTNATSSKSQPQQKHSTQSNAKSRLFPSSNRKNSKGTDSPDIDPPDTVQSFSYDDAVAAEPPVYGPSYEKEASKSSPVQSEPLGESTNANGGNQNSSEPGVSGSHSSKIISGPTNGTVIQDAGAWGNKPATTIKEKKRSIWGFRTRSSSDLASQAQSTNECPANFQNNNSCTERKELIRPVFGMPLAEAVQFCAPKGVDAELPAVVYRCIEYLRAKGAASEEGIFRLSGSNVVVKALKERFNTEGDVDLLAEDHYYDVHAVASLFKQYLRELPTTVLTRELHLDFIRVLDLDDKEKKIAAFNSLVHRLPKPNFALLRALVQFLIEIVNNSDVNKMTVRNVGIVFAPTLNIPSPVFSMFLTDFDAIFSNVPDSTKPVDLPVNSSLSPEEVRSPRRQIFSEIPTPTYNQMSFYPSEESNARPSHDLRANYDTGFTPMFPTSDQPHSGSEPHRRQADHAQIPSLNRMLAPNADNLHSTKAKRRESSLLFMDLGNRKSSVPQLRDDQALVTKESAFE</sequence>
<feature type="compositionally biased region" description="Basic and acidic residues" evidence="2">
    <location>
        <begin position="1521"/>
        <end position="1531"/>
    </location>
</feature>
<reference evidence="5 6" key="1">
    <citation type="submission" date="2015-04" db="EMBL/GenBank/DDBJ databases">
        <authorList>
            <person name="Heijne W.H."/>
            <person name="Fedorova N.D."/>
            <person name="Nierman W.C."/>
            <person name="Vollebregt A.W."/>
            <person name="Zhao Z."/>
            <person name="Wu L."/>
            <person name="Kumar M."/>
            <person name="Stam H."/>
            <person name="van den Berg M.A."/>
            <person name="Pel H.J."/>
        </authorList>
    </citation>
    <scope>NUCLEOTIDE SEQUENCE [LARGE SCALE GENOMIC DNA]</scope>
    <source>
        <strain evidence="5 6">CBS 393.64</strain>
    </source>
</reference>
<keyword evidence="6" id="KW-1185">Reference proteome</keyword>
<evidence type="ECO:0000259" key="4">
    <source>
        <dbReference type="PROSITE" id="PS50238"/>
    </source>
</evidence>
<feature type="region of interest" description="Disordered" evidence="2">
    <location>
        <begin position="1482"/>
        <end position="1559"/>
    </location>
</feature>
<evidence type="ECO:0000313" key="5">
    <source>
        <dbReference type="EMBL" id="KKA20659.1"/>
    </source>
</evidence>
<dbReference type="GeneID" id="25317681"/>
<evidence type="ECO:0000259" key="3">
    <source>
        <dbReference type="PROSITE" id="PS50003"/>
    </source>
</evidence>
<feature type="compositionally biased region" description="Acidic residues" evidence="2">
    <location>
        <begin position="605"/>
        <end position="617"/>
    </location>
</feature>
<feature type="compositionally biased region" description="Polar residues" evidence="2">
    <location>
        <begin position="1108"/>
        <end position="1136"/>
    </location>
</feature>
<dbReference type="SMART" id="SM00324">
    <property type="entry name" value="RhoGAP"/>
    <property type="match status" value="1"/>
</dbReference>
<feature type="compositionally biased region" description="Basic and acidic residues" evidence="2">
    <location>
        <begin position="536"/>
        <end position="565"/>
    </location>
</feature>
<proteinExistence type="predicted"/>
<dbReference type="PROSITE" id="PS50003">
    <property type="entry name" value="PH_DOMAIN"/>
    <property type="match status" value="1"/>
</dbReference>
<dbReference type="FunFam" id="2.30.29.30:FF:000452">
    <property type="entry name" value="Rho GTPase activator (Bem3)"/>
    <property type="match status" value="1"/>
</dbReference>
<evidence type="ECO:0000313" key="6">
    <source>
        <dbReference type="Proteomes" id="UP000053958"/>
    </source>
</evidence>
<feature type="compositionally biased region" description="Basic and acidic residues" evidence="2">
    <location>
        <begin position="244"/>
        <end position="254"/>
    </location>
</feature>
<feature type="compositionally biased region" description="Low complexity" evidence="2">
    <location>
        <begin position="1201"/>
        <end position="1212"/>
    </location>
</feature>
<feature type="region of interest" description="Disordered" evidence="2">
    <location>
        <begin position="704"/>
        <end position="809"/>
    </location>
</feature>
<comment type="caution">
    <text evidence="5">The sequence shown here is derived from an EMBL/GenBank/DDBJ whole genome shotgun (WGS) entry which is preliminary data.</text>
</comment>
<dbReference type="GO" id="GO:0035091">
    <property type="term" value="F:phosphatidylinositol binding"/>
    <property type="evidence" value="ECO:0007669"/>
    <property type="project" value="InterPro"/>
</dbReference>
<feature type="compositionally biased region" description="Basic and acidic residues" evidence="2">
    <location>
        <begin position="277"/>
        <end position="299"/>
    </location>
</feature>
<dbReference type="RefSeq" id="XP_013327271.1">
    <property type="nucleotide sequence ID" value="XM_013471817.1"/>
</dbReference>
<dbReference type="GO" id="GO:0007165">
    <property type="term" value="P:signal transduction"/>
    <property type="evidence" value="ECO:0007669"/>
    <property type="project" value="InterPro"/>
</dbReference>
<dbReference type="OrthoDB" id="185175at2759"/>
<feature type="compositionally biased region" description="Polar residues" evidence="2">
    <location>
        <begin position="1179"/>
        <end position="1200"/>
    </location>
</feature>
<dbReference type="SMART" id="SM00233">
    <property type="entry name" value="PH"/>
    <property type="match status" value="1"/>
</dbReference>
<feature type="domain" description="Rho-GAP" evidence="4">
    <location>
        <begin position="1289"/>
        <end position="1492"/>
    </location>
</feature>
<dbReference type="Gene3D" id="2.30.29.30">
    <property type="entry name" value="Pleckstrin-homology domain (PH domain)/Phosphotyrosine-binding domain (PTB)"/>
    <property type="match status" value="1"/>
</dbReference>
<dbReference type="InterPro" id="IPR036871">
    <property type="entry name" value="PX_dom_sf"/>
</dbReference>
<dbReference type="CDD" id="cd13277">
    <property type="entry name" value="PH_Bem3"/>
    <property type="match status" value="1"/>
</dbReference>